<organism evidence="7 8">
    <name type="scientific">Henosepilachna vigintioctopunctata</name>
    <dbReference type="NCBI Taxonomy" id="420089"/>
    <lineage>
        <taxon>Eukaryota</taxon>
        <taxon>Metazoa</taxon>
        <taxon>Ecdysozoa</taxon>
        <taxon>Arthropoda</taxon>
        <taxon>Hexapoda</taxon>
        <taxon>Insecta</taxon>
        <taxon>Pterygota</taxon>
        <taxon>Neoptera</taxon>
        <taxon>Endopterygota</taxon>
        <taxon>Coleoptera</taxon>
        <taxon>Polyphaga</taxon>
        <taxon>Cucujiformia</taxon>
        <taxon>Coccinelloidea</taxon>
        <taxon>Coccinellidae</taxon>
        <taxon>Epilachninae</taxon>
        <taxon>Epilachnini</taxon>
        <taxon>Henosepilachna</taxon>
    </lineage>
</organism>
<dbReference type="GO" id="GO:0005739">
    <property type="term" value="C:mitochondrion"/>
    <property type="evidence" value="ECO:0007669"/>
    <property type="project" value="TreeGrafter"/>
</dbReference>
<dbReference type="Proteomes" id="UP001431783">
    <property type="component" value="Unassembled WGS sequence"/>
</dbReference>
<evidence type="ECO:0000313" key="8">
    <source>
        <dbReference type="Proteomes" id="UP001431783"/>
    </source>
</evidence>
<dbReference type="GO" id="GO:0006099">
    <property type="term" value="P:tricarboxylic acid cycle"/>
    <property type="evidence" value="ECO:0007669"/>
    <property type="project" value="UniProtKB-KW"/>
</dbReference>
<comment type="caution">
    <text evidence="7">The sequence shown here is derived from an EMBL/GenBank/DDBJ whole genome shotgun (WGS) entry which is preliminary data.</text>
</comment>
<proteinExistence type="predicted"/>
<dbReference type="InterPro" id="IPR001236">
    <property type="entry name" value="Lactate/malate_DH_N"/>
</dbReference>
<dbReference type="Gene3D" id="3.40.50.720">
    <property type="entry name" value="NAD(P)-binding Rossmann-like Domain"/>
    <property type="match status" value="1"/>
</dbReference>
<feature type="domain" description="Lactate/malate dehydrogenase N-terminal" evidence="6">
    <location>
        <begin position="74"/>
        <end position="148"/>
    </location>
</feature>
<dbReference type="EMBL" id="JARQZJ010000095">
    <property type="protein sequence ID" value="KAK9885319.1"/>
    <property type="molecule type" value="Genomic_DNA"/>
</dbReference>
<reference evidence="7 8" key="1">
    <citation type="submission" date="2023-03" db="EMBL/GenBank/DDBJ databases">
        <title>Genome insight into feeding habits of ladybird beetles.</title>
        <authorList>
            <person name="Li H.-S."/>
            <person name="Huang Y.-H."/>
            <person name="Pang H."/>
        </authorList>
    </citation>
    <scope>NUCLEOTIDE SEQUENCE [LARGE SCALE GENOMIC DNA]</scope>
    <source>
        <strain evidence="7">SYSU_2023b</strain>
        <tissue evidence="7">Whole body</tissue>
    </source>
</reference>
<dbReference type="PANTHER" id="PTHR11540">
    <property type="entry name" value="MALATE AND LACTATE DEHYDROGENASE"/>
    <property type="match status" value="1"/>
</dbReference>
<keyword evidence="4" id="KW-0560">Oxidoreductase</keyword>
<protein>
    <recommendedName>
        <fullName evidence="2">Malate dehydrogenase, mitochondrial</fullName>
        <ecNumber evidence="1">1.1.1.37</ecNumber>
    </recommendedName>
</protein>
<dbReference type="Pfam" id="PF00056">
    <property type="entry name" value="Ldh_1_N"/>
    <property type="match status" value="1"/>
</dbReference>
<dbReference type="AlphaFoldDB" id="A0AAW1UQ58"/>
<keyword evidence="3" id="KW-0816">Tricarboxylic acid cycle</keyword>
<dbReference type="SUPFAM" id="SSF51735">
    <property type="entry name" value="NAD(P)-binding Rossmann-fold domains"/>
    <property type="match status" value="1"/>
</dbReference>
<keyword evidence="5" id="KW-0520">NAD</keyword>
<accession>A0AAW1UQ58</accession>
<evidence type="ECO:0000313" key="7">
    <source>
        <dbReference type="EMBL" id="KAK9885319.1"/>
    </source>
</evidence>
<evidence type="ECO:0000256" key="5">
    <source>
        <dbReference type="ARBA" id="ARBA00023027"/>
    </source>
</evidence>
<evidence type="ECO:0000256" key="4">
    <source>
        <dbReference type="ARBA" id="ARBA00023002"/>
    </source>
</evidence>
<keyword evidence="8" id="KW-1185">Reference proteome</keyword>
<dbReference type="GO" id="GO:0030060">
    <property type="term" value="F:L-malate dehydrogenase (NAD+) activity"/>
    <property type="evidence" value="ECO:0007669"/>
    <property type="project" value="UniProtKB-EC"/>
</dbReference>
<gene>
    <name evidence="7" type="ORF">WA026_010812</name>
</gene>
<evidence type="ECO:0000256" key="3">
    <source>
        <dbReference type="ARBA" id="ARBA00022532"/>
    </source>
</evidence>
<dbReference type="PANTHER" id="PTHR11540:SF16">
    <property type="entry name" value="MALATE DEHYDROGENASE, MITOCHONDRIAL"/>
    <property type="match status" value="1"/>
</dbReference>
<evidence type="ECO:0000256" key="2">
    <source>
        <dbReference type="ARBA" id="ARBA00016075"/>
    </source>
</evidence>
<dbReference type="InterPro" id="IPR036291">
    <property type="entry name" value="NAD(P)-bd_dom_sf"/>
</dbReference>
<name>A0AAW1UQ58_9CUCU</name>
<evidence type="ECO:0000259" key="6">
    <source>
        <dbReference type="Pfam" id="PF00056"/>
    </source>
</evidence>
<evidence type="ECO:0000256" key="1">
    <source>
        <dbReference type="ARBA" id="ARBA00012995"/>
    </source>
</evidence>
<sequence length="185" mass="20589">MELNDRYPISDSMTNEICLFKIMLSKLQVPFSHVKWKYSAEWIMKSFSTAIISSPANIKQSCECKDPNEMSYCNVALIGADSKLGELTALLIKQNPLISSLHLQGGATIEGLKTDLSHIDTRCRVVAHSGTDNYRNAMKTADIIVLLGMGGFSKQTSIGDRVMTEETEFVNWPKNVLNMHEGQLS</sequence>
<dbReference type="EC" id="1.1.1.37" evidence="1"/>